<proteinExistence type="predicted"/>
<comment type="caution">
    <text evidence="3">The sequence shown here is derived from an EMBL/GenBank/DDBJ whole genome shotgun (WGS) entry which is preliminary data.</text>
</comment>
<accession>A0A9W9FRT8</accession>
<feature type="region of interest" description="Disordered" evidence="1">
    <location>
        <begin position="139"/>
        <end position="173"/>
    </location>
</feature>
<feature type="signal peptide" evidence="2">
    <location>
        <begin position="1"/>
        <end position="22"/>
    </location>
</feature>
<evidence type="ECO:0000256" key="1">
    <source>
        <dbReference type="SAM" id="MobiDB-lite"/>
    </source>
</evidence>
<feature type="region of interest" description="Disordered" evidence="1">
    <location>
        <begin position="187"/>
        <end position="278"/>
    </location>
</feature>
<keyword evidence="4" id="KW-1185">Reference proteome</keyword>
<feature type="chain" id="PRO_5040771439" evidence="2">
    <location>
        <begin position="23"/>
        <end position="416"/>
    </location>
</feature>
<reference evidence="3" key="1">
    <citation type="submission" date="2022-11" db="EMBL/GenBank/DDBJ databases">
        <authorList>
            <person name="Petersen C."/>
        </authorList>
    </citation>
    <scope>NUCLEOTIDE SEQUENCE</scope>
    <source>
        <strain evidence="3">IBT 34128</strain>
    </source>
</reference>
<dbReference type="AlphaFoldDB" id="A0A9W9FRT8"/>
<gene>
    <name evidence="3" type="ORF">NUU61_002157</name>
</gene>
<evidence type="ECO:0000313" key="3">
    <source>
        <dbReference type="EMBL" id="KAJ5104810.1"/>
    </source>
</evidence>
<dbReference type="EMBL" id="JAPMSZ010000004">
    <property type="protein sequence ID" value="KAJ5104810.1"/>
    <property type="molecule type" value="Genomic_DNA"/>
</dbReference>
<name>A0A9W9FRT8_9EURO</name>
<feature type="compositionally biased region" description="Low complexity" evidence="1">
    <location>
        <begin position="201"/>
        <end position="262"/>
    </location>
</feature>
<dbReference type="RefSeq" id="XP_056513806.1">
    <property type="nucleotide sequence ID" value="XM_056652739.1"/>
</dbReference>
<reference evidence="3" key="2">
    <citation type="journal article" date="2023" name="IMA Fungus">
        <title>Comparative genomic study of the Penicillium genus elucidates a diverse pangenome and 15 lateral gene transfer events.</title>
        <authorList>
            <person name="Petersen C."/>
            <person name="Sorensen T."/>
            <person name="Nielsen M.R."/>
            <person name="Sondergaard T.E."/>
            <person name="Sorensen J.L."/>
            <person name="Fitzpatrick D.A."/>
            <person name="Frisvad J.C."/>
            <person name="Nielsen K.L."/>
        </authorList>
    </citation>
    <scope>NUCLEOTIDE SEQUENCE</scope>
    <source>
        <strain evidence="3">IBT 34128</strain>
    </source>
</reference>
<keyword evidence="2" id="KW-0732">Signal</keyword>
<evidence type="ECO:0000313" key="4">
    <source>
        <dbReference type="Proteomes" id="UP001141434"/>
    </source>
</evidence>
<protein>
    <submittedName>
        <fullName evidence="3">Uncharacterized protein</fullName>
    </submittedName>
</protein>
<sequence length="416" mass="43314">MKLPTPVASVVSAIAFASLVQAHPPASHPPPNNPLCVCQPAVCGNPTSLSSALADLSTAALPAATQSLARRKDLSSNPLCNCMPGVCSNPKALSSAMADLSSWADATATSSNAAATLGGSSSGYNDATGWNSLPTVSVSTSGSSYNEIPGPTSSSNPWKQSSSQPWNPSLTGTFSSGASSASFNFKPASSTKGSAIPAVYKSTPSTSATPSTTKPKPSVSTTSSTTKSTKSIKSTSSSSAISSTTKSKPSSSATPSTTKSTPLHTSSRSSPSPKATKMPDQWAKLIVVKTECRAELHNIQGFSGKSKKLGQFIQFGNGTELCVSNKEYEHSETRDGKFSLTYKPTDDHPAGYLSFEHQVRNTTFAGTLSQHFPVGLHPDCQVGVDGHSFFVPTKCAKGIDLKAWRKLFPKERINVI</sequence>
<evidence type="ECO:0000256" key="2">
    <source>
        <dbReference type="SAM" id="SignalP"/>
    </source>
</evidence>
<feature type="compositionally biased region" description="Low complexity" evidence="1">
    <location>
        <begin position="153"/>
        <end position="173"/>
    </location>
</feature>
<feature type="compositionally biased region" description="Polar residues" evidence="1">
    <location>
        <begin position="263"/>
        <end position="273"/>
    </location>
</feature>
<dbReference type="GeneID" id="81391907"/>
<dbReference type="Proteomes" id="UP001141434">
    <property type="component" value="Unassembled WGS sequence"/>
</dbReference>
<organism evidence="3 4">
    <name type="scientific">Penicillium alfredii</name>
    <dbReference type="NCBI Taxonomy" id="1506179"/>
    <lineage>
        <taxon>Eukaryota</taxon>
        <taxon>Fungi</taxon>
        <taxon>Dikarya</taxon>
        <taxon>Ascomycota</taxon>
        <taxon>Pezizomycotina</taxon>
        <taxon>Eurotiomycetes</taxon>
        <taxon>Eurotiomycetidae</taxon>
        <taxon>Eurotiales</taxon>
        <taxon>Aspergillaceae</taxon>
        <taxon>Penicillium</taxon>
    </lineage>
</organism>